<protein>
    <submittedName>
        <fullName evidence="1">Uncharacterized protein</fullName>
    </submittedName>
</protein>
<dbReference type="EMBL" id="VSSQ01125260">
    <property type="protein sequence ID" value="MPN55713.1"/>
    <property type="molecule type" value="Genomic_DNA"/>
</dbReference>
<accession>A0A645J8A1</accession>
<organism evidence="1">
    <name type="scientific">bioreactor metagenome</name>
    <dbReference type="NCBI Taxonomy" id="1076179"/>
    <lineage>
        <taxon>unclassified sequences</taxon>
        <taxon>metagenomes</taxon>
        <taxon>ecological metagenomes</taxon>
    </lineage>
</organism>
<comment type="caution">
    <text evidence="1">The sequence shown here is derived from an EMBL/GenBank/DDBJ whole genome shotgun (WGS) entry which is preliminary data.</text>
</comment>
<name>A0A645J8A1_9ZZZZ</name>
<proteinExistence type="predicted"/>
<gene>
    <name evidence="1" type="ORF">SDC9_203397</name>
</gene>
<sequence length="80" mass="9272">MQTNQHDRAVDQEADDNHTSHIYVRVACRVHPVNDGRNRHQRHKEHAGRATVSTEDFIRHPATQQRARNTRIFIQEVGPG</sequence>
<reference evidence="1" key="1">
    <citation type="submission" date="2019-08" db="EMBL/GenBank/DDBJ databases">
        <authorList>
            <person name="Kucharzyk K."/>
            <person name="Murdoch R.W."/>
            <person name="Higgins S."/>
            <person name="Loffler F."/>
        </authorList>
    </citation>
    <scope>NUCLEOTIDE SEQUENCE</scope>
</reference>
<dbReference type="AlphaFoldDB" id="A0A645J8A1"/>
<evidence type="ECO:0000313" key="1">
    <source>
        <dbReference type="EMBL" id="MPN55713.1"/>
    </source>
</evidence>